<dbReference type="Gene3D" id="1.20.120.1050">
    <property type="match status" value="1"/>
</dbReference>
<reference evidence="6 7" key="1">
    <citation type="submission" date="2013-12" db="EMBL/GenBank/DDBJ databases">
        <title>Draft genome of the parsitic nematode Ancylostoma duodenale.</title>
        <authorList>
            <person name="Mitreva M."/>
        </authorList>
    </citation>
    <scope>NUCLEOTIDE SEQUENCE [LARGE SCALE GENOMIC DNA]</scope>
    <source>
        <strain evidence="6 7">Zhejiang</strain>
    </source>
</reference>
<dbReference type="InterPro" id="IPR042537">
    <property type="entry name" value="Nucleoporin_Nup155_C_2"/>
</dbReference>
<name>A0A0C2CZ18_9BILA</name>
<dbReference type="PANTHER" id="PTHR10350:SF6">
    <property type="entry name" value="NUCLEAR PORE COMPLEX PROTEIN NUP155"/>
    <property type="match status" value="1"/>
</dbReference>
<gene>
    <name evidence="6" type="ORF">ANCDUO_07434</name>
</gene>
<evidence type="ECO:0000313" key="7">
    <source>
        <dbReference type="Proteomes" id="UP000054047"/>
    </source>
</evidence>
<dbReference type="Gene3D" id="1.25.40.440">
    <property type="entry name" value="Nucleoporin, helical domain, central subdomain"/>
    <property type="match status" value="1"/>
</dbReference>
<dbReference type="Pfam" id="PF03177">
    <property type="entry name" value="Nucleoporin_C"/>
    <property type="match status" value="1"/>
</dbReference>
<dbReference type="GO" id="GO:0006606">
    <property type="term" value="P:protein import into nucleus"/>
    <property type="evidence" value="ECO:0007669"/>
    <property type="project" value="TreeGrafter"/>
</dbReference>
<dbReference type="GO" id="GO:0017056">
    <property type="term" value="F:structural constituent of nuclear pore"/>
    <property type="evidence" value="ECO:0007669"/>
    <property type="project" value="InterPro"/>
</dbReference>
<protein>
    <recommendedName>
        <fullName evidence="5">Nucleoporin Nup133/Nup155-like C-terminal domain-containing protein</fullName>
    </recommendedName>
</protein>
<dbReference type="OrthoDB" id="338970at2759"/>
<dbReference type="FunFam" id="1.25.40.440:FF:000001">
    <property type="entry name" value="Nuclear pore complex subunit"/>
    <property type="match status" value="1"/>
</dbReference>
<organism evidence="6 7">
    <name type="scientific">Ancylostoma duodenale</name>
    <dbReference type="NCBI Taxonomy" id="51022"/>
    <lineage>
        <taxon>Eukaryota</taxon>
        <taxon>Metazoa</taxon>
        <taxon>Ecdysozoa</taxon>
        <taxon>Nematoda</taxon>
        <taxon>Chromadorea</taxon>
        <taxon>Rhabditida</taxon>
        <taxon>Rhabditina</taxon>
        <taxon>Rhabditomorpha</taxon>
        <taxon>Strongyloidea</taxon>
        <taxon>Ancylostomatidae</taxon>
        <taxon>Ancylostomatinae</taxon>
        <taxon>Ancylostoma</taxon>
    </lineage>
</organism>
<feature type="domain" description="Nucleoporin Nup133/Nup155-like C-terminal" evidence="5">
    <location>
        <begin position="14"/>
        <end position="231"/>
    </location>
</feature>
<comment type="subcellular location">
    <subcellularLocation>
        <location evidence="1">Nucleus</location>
    </subcellularLocation>
</comment>
<dbReference type="GO" id="GO:0036228">
    <property type="term" value="P:protein localization to nuclear inner membrane"/>
    <property type="evidence" value="ECO:0007669"/>
    <property type="project" value="TreeGrafter"/>
</dbReference>
<dbReference type="InterPro" id="IPR004870">
    <property type="entry name" value="Nucleoporin_Nup155"/>
</dbReference>
<dbReference type="PANTHER" id="PTHR10350">
    <property type="entry name" value="NUCLEAR PORE COMPLEX PROTEIN NUP155"/>
    <property type="match status" value="1"/>
</dbReference>
<keyword evidence="7" id="KW-1185">Reference proteome</keyword>
<dbReference type="GO" id="GO:0000972">
    <property type="term" value="P:transcription-dependent tethering of RNA polymerase II gene DNA at nuclear periphery"/>
    <property type="evidence" value="ECO:0007669"/>
    <property type="project" value="TreeGrafter"/>
</dbReference>
<evidence type="ECO:0000256" key="2">
    <source>
        <dbReference type="ARBA" id="ARBA00007373"/>
    </source>
</evidence>
<keyword evidence="4" id="KW-0539">Nucleus</keyword>
<accession>A0A0C2CZ18</accession>
<dbReference type="AlphaFoldDB" id="A0A0C2CZ18"/>
<evidence type="ECO:0000256" key="4">
    <source>
        <dbReference type="ARBA" id="ARBA00023242"/>
    </source>
</evidence>
<keyword evidence="3" id="KW-0813">Transport</keyword>
<dbReference type="Proteomes" id="UP000054047">
    <property type="component" value="Unassembled WGS sequence"/>
</dbReference>
<dbReference type="EMBL" id="KN729438">
    <property type="protein sequence ID" value="KIH62283.1"/>
    <property type="molecule type" value="Genomic_DNA"/>
</dbReference>
<proteinExistence type="inferred from homology"/>
<evidence type="ECO:0000313" key="6">
    <source>
        <dbReference type="EMBL" id="KIH62283.1"/>
    </source>
</evidence>
<evidence type="ECO:0000256" key="3">
    <source>
        <dbReference type="ARBA" id="ARBA00022448"/>
    </source>
</evidence>
<dbReference type="GO" id="GO:0044611">
    <property type="term" value="C:nuclear pore inner ring"/>
    <property type="evidence" value="ECO:0007669"/>
    <property type="project" value="TreeGrafter"/>
</dbReference>
<evidence type="ECO:0000259" key="5">
    <source>
        <dbReference type="Pfam" id="PF03177"/>
    </source>
</evidence>
<sequence length="329" mass="37412">MDSLPDVSVQHELSLKKRMDKRKAVNCDLVISCITSSDDELAHAALFRWMLERNKANLILQSKSPYVEQFLTHEISSGRGQRYLDLLWRFYEKAGHYDKAAMLLSRLADNENEEISLSQRFAYLSHAIICAQAGNDPKTKAMIQELRDKVEVAHIQLAIKECMDIRTPKQQELVKLLDGPILSLQVLLEKFAAPYGLHKVQLAIFHCANLYSEEPIMAVWENILQSEFKYEGEVSERLLCTLHELTGDPWWTQNEAGQRYIMEVGIAVVQAFLDSGAKFTPMERAKIAAICDSCVSMFSLDARAVSSQHLLQLDRHFSALHLRLTAMSS</sequence>
<dbReference type="InterPro" id="IPR007187">
    <property type="entry name" value="Nucleoporin_Nup133/Nup155_C"/>
</dbReference>
<dbReference type="GO" id="GO:0006405">
    <property type="term" value="P:RNA export from nucleus"/>
    <property type="evidence" value="ECO:0007669"/>
    <property type="project" value="TreeGrafter"/>
</dbReference>
<comment type="similarity">
    <text evidence="2">Belongs to the non-repetitive/WGA-negative nucleoporin family.</text>
</comment>
<evidence type="ECO:0000256" key="1">
    <source>
        <dbReference type="ARBA" id="ARBA00004123"/>
    </source>
</evidence>